<comment type="function">
    <text evidence="2">HflC and HflK could encode or regulate a protease.</text>
</comment>
<dbReference type="InterPro" id="IPR010201">
    <property type="entry name" value="HflK"/>
</dbReference>
<dbReference type="SMART" id="SM00244">
    <property type="entry name" value="PHB"/>
    <property type="match status" value="1"/>
</dbReference>
<dbReference type="OrthoDB" id="9779595at2"/>
<dbReference type="GO" id="GO:0016020">
    <property type="term" value="C:membrane"/>
    <property type="evidence" value="ECO:0007669"/>
    <property type="project" value="UniProtKB-SubCell"/>
</dbReference>
<evidence type="ECO:0000259" key="3">
    <source>
        <dbReference type="SMART" id="SM00244"/>
    </source>
</evidence>
<dbReference type="NCBIfam" id="TIGR01933">
    <property type="entry name" value="hflK"/>
    <property type="match status" value="1"/>
</dbReference>
<evidence type="ECO:0000313" key="4">
    <source>
        <dbReference type="EMBL" id="SCZ78245.1"/>
    </source>
</evidence>
<dbReference type="AlphaFoldDB" id="A0A1G5RVT4"/>
<keyword evidence="5" id="KW-1185">Reference proteome</keyword>
<dbReference type="Gene3D" id="3.30.479.30">
    <property type="entry name" value="Band 7 domain"/>
    <property type="match status" value="1"/>
</dbReference>
<keyword evidence="2" id="KW-0472">Membrane</keyword>
<organism evidence="4 5">
    <name type="scientific">Acidaminobacter hydrogenoformans DSM 2784</name>
    <dbReference type="NCBI Taxonomy" id="1120920"/>
    <lineage>
        <taxon>Bacteria</taxon>
        <taxon>Bacillati</taxon>
        <taxon>Bacillota</taxon>
        <taxon>Clostridia</taxon>
        <taxon>Peptostreptococcales</taxon>
        <taxon>Acidaminobacteraceae</taxon>
        <taxon>Acidaminobacter</taxon>
    </lineage>
</organism>
<feature type="transmembrane region" description="Helical" evidence="2">
    <location>
        <begin position="7"/>
        <end position="27"/>
    </location>
</feature>
<dbReference type="Pfam" id="PF01145">
    <property type="entry name" value="Band_7"/>
    <property type="match status" value="1"/>
</dbReference>
<dbReference type="PANTHER" id="PTHR42911">
    <property type="entry name" value="MODULATOR OF FTSH PROTEASE HFLC"/>
    <property type="match status" value="1"/>
</dbReference>
<proteinExistence type="inferred from homology"/>
<comment type="similarity">
    <text evidence="1 2">Belongs to the band 7/mec-2 family. HflK subfamily.</text>
</comment>
<keyword evidence="2" id="KW-0812">Transmembrane</keyword>
<name>A0A1G5RVT4_9FIRM</name>
<keyword evidence="4" id="KW-0378">Hydrolase</keyword>
<feature type="domain" description="Band 7" evidence="3">
    <location>
        <begin position="24"/>
        <end position="200"/>
    </location>
</feature>
<dbReference type="RefSeq" id="WP_092589965.1">
    <property type="nucleotide sequence ID" value="NZ_FMWL01000004.1"/>
</dbReference>
<dbReference type="SUPFAM" id="SSF117892">
    <property type="entry name" value="Band 7/SPFH domain"/>
    <property type="match status" value="1"/>
</dbReference>
<reference evidence="4 5" key="1">
    <citation type="submission" date="2016-10" db="EMBL/GenBank/DDBJ databases">
        <authorList>
            <person name="de Groot N.N."/>
        </authorList>
    </citation>
    <scope>NUCLEOTIDE SEQUENCE [LARGE SCALE GENOMIC DNA]</scope>
    <source>
        <strain evidence="4 5">DSM 2784</strain>
    </source>
</reference>
<evidence type="ECO:0000256" key="1">
    <source>
        <dbReference type="ARBA" id="ARBA00006971"/>
    </source>
</evidence>
<gene>
    <name evidence="4" type="ORF">SAMN03080599_01175</name>
</gene>
<dbReference type="GO" id="GO:0006508">
    <property type="term" value="P:proteolysis"/>
    <property type="evidence" value="ECO:0007669"/>
    <property type="project" value="UniProtKB-KW"/>
</dbReference>
<comment type="subcellular location">
    <subcellularLocation>
        <location evidence="2">Membrane</location>
    </subcellularLocation>
</comment>
<sequence length="312" mass="34682">MTKRTPTFIVLIIVAAVVLWLGGTSFYTVDQTEYAVLETFGKPDTNLVQPGLRFKLPYPIQNVRKLSRETFSLTFGYEEGPDGSTVQERDAKMITGDENIILADLEVQWQIVDPIAFLYNTEDPVKILMNATSSSLRGVIGSSVVDDALTDGRTRIMNDTRDTLVSLVDAYQIGVAIRNVNLQDVDLPNEQVSDAFKKVASAREERITKINQANRYRAEKINNADGQKAALISRAEGDKVARIEQARGDVAQFNAIYSEYANNKTITRDRLIIETLEQVLPDVQIYIMQEGGGSTVNYLPLDQLKKGGAVNE</sequence>
<evidence type="ECO:0000256" key="2">
    <source>
        <dbReference type="RuleBase" id="RU364113"/>
    </source>
</evidence>
<evidence type="ECO:0000313" key="5">
    <source>
        <dbReference type="Proteomes" id="UP000199208"/>
    </source>
</evidence>
<dbReference type="Proteomes" id="UP000199208">
    <property type="component" value="Unassembled WGS sequence"/>
</dbReference>
<dbReference type="CDD" id="cd03404">
    <property type="entry name" value="SPFH_HflK"/>
    <property type="match status" value="1"/>
</dbReference>
<dbReference type="InterPro" id="IPR001107">
    <property type="entry name" value="Band_7"/>
</dbReference>
<protein>
    <recommendedName>
        <fullName evidence="2">Protein HflK</fullName>
    </recommendedName>
</protein>
<dbReference type="PANTHER" id="PTHR42911:SF1">
    <property type="entry name" value="MODULATOR OF FTSH PROTEASE HFLC"/>
    <property type="match status" value="1"/>
</dbReference>
<dbReference type="EMBL" id="FMWL01000004">
    <property type="protein sequence ID" value="SCZ78245.1"/>
    <property type="molecule type" value="Genomic_DNA"/>
</dbReference>
<dbReference type="STRING" id="1120920.SAMN03080599_01175"/>
<dbReference type="GO" id="GO:0008233">
    <property type="term" value="F:peptidase activity"/>
    <property type="evidence" value="ECO:0007669"/>
    <property type="project" value="UniProtKB-KW"/>
</dbReference>
<comment type="subunit">
    <text evidence="2">HflC and HflK may interact to form a multimeric complex.</text>
</comment>
<dbReference type="InterPro" id="IPR036013">
    <property type="entry name" value="Band_7/SPFH_dom_sf"/>
</dbReference>
<accession>A0A1G5RVT4</accession>
<keyword evidence="4" id="KW-0645">Protease</keyword>
<keyword evidence="2" id="KW-1133">Transmembrane helix</keyword>